<evidence type="ECO:0000256" key="1">
    <source>
        <dbReference type="ARBA" id="ARBA00022722"/>
    </source>
</evidence>
<sequence length="434" mass="49696">MLHVIHNLTKVILKVLLEHEKKVTGNINVKQSSVEWLITEICRYFSSRAAAKYPSVGRWILWCIEKGYENYTICSLLGHRFNIIPIIAAQILMNKDRLIVFINKYAPDLEKDHGLATALANPLIVMHLQILAQIDSKISGPLWRAAENDESVLRTREYAQELLVYFNRVKQDPMIFFDSEEAPLLRFENTEPQTPQSIALKELLGDMVPVTGCSEIIPFLASGMHDYFAAQFKFELSDDFPDLSELEVAGAVSTNRACEAVFGYVDYLCKKSPNMSTETRSIMTVALKNQVFEWLSTLSKEKYEEIIRSATEMRVTLQQNSLEKAKKLKRELLEEMEKHAAAQLLSSQRNDTRLAKIQADIDKFGFWETETQMEASLSSLTPRLKIEAVKANLRYRKFVVQIGFVRDQLFRFSSDGNSFDLDTLKSNLSELMEI</sequence>
<protein>
    <submittedName>
        <fullName evidence="4">Uncharacterized protein</fullName>
    </submittedName>
</protein>
<reference evidence="4" key="1">
    <citation type="submission" date="2022-11" db="UniProtKB">
        <authorList>
            <consortium name="WormBaseParasite"/>
        </authorList>
    </citation>
    <scope>IDENTIFICATION</scope>
</reference>
<dbReference type="Proteomes" id="UP000887577">
    <property type="component" value="Unplaced"/>
</dbReference>
<feature type="coiled-coil region" evidence="2">
    <location>
        <begin position="300"/>
        <end position="345"/>
    </location>
</feature>
<evidence type="ECO:0000256" key="2">
    <source>
        <dbReference type="SAM" id="Coils"/>
    </source>
</evidence>
<dbReference type="GO" id="GO:0000175">
    <property type="term" value="F:3'-5'-RNA exonuclease activity"/>
    <property type="evidence" value="ECO:0007669"/>
    <property type="project" value="InterPro"/>
</dbReference>
<dbReference type="InterPro" id="IPR022894">
    <property type="entry name" value="Oligoribonuclease"/>
</dbReference>
<proteinExistence type="predicted"/>
<accession>A0A914YDU7</accession>
<organism evidence="3 4">
    <name type="scientific">Panagrolaimus superbus</name>
    <dbReference type="NCBI Taxonomy" id="310955"/>
    <lineage>
        <taxon>Eukaryota</taxon>
        <taxon>Metazoa</taxon>
        <taxon>Ecdysozoa</taxon>
        <taxon>Nematoda</taxon>
        <taxon>Chromadorea</taxon>
        <taxon>Rhabditida</taxon>
        <taxon>Tylenchina</taxon>
        <taxon>Panagrolaimomorpha</taxon>
        <taxon>Panagrolaimoidea</taxon>
        <taxon>Panagrolaimidae</taxon>
        <taxon>Panagrolaimus</taxon>
    </lineage>
</organism>
<evidence type="ECO:0000313" key="4">
    <source>
        <dbReference type="WBParaSite" id="PSU_v2.g17601.t1"/>
    </source>
</evidence>
<keyword evidence="1" id="KW-0378">Hydrolase</keyword>
<dbReference type="AlphaFoldDB" id="A0A914YDU7"/>
<keyword evidence="3" id="KW-1185">Reference proteome</keyword>
<keyword evidence="1" id="KW-0540">Nuclease</keyword>
<name>A0A914YDU7_9BILA</name>
<evidence type="ECO:0000313" key="3">
    <source>
        <dbReference type="Proteomes" id="UP000887577"/>
    </source>
</evidence>
<dbReference type="PANTHER" id="PTHR11046:SF27">
    <property type="entry name" value="PROTEIN CBG26503"/>
    <property type="match status" value="1"/>
</dbReference>
<keyword evidence="2" id="KW-0175">Coiled coil</keyword>
<dbReference type="PANTHER" id="PTHR11046">
    <property type="entry name" value="OLIGORIBONUCLEASE, MITOCHONDRIAL"/>
    <property type="match status" value="1"/>
</dbReference>
<dbReference type="WBParaSite" id="PSU_v2.g17601.t1">
    <property type="protein sequence ID" value="PSU_v2.g17601.t1"/>
    <property type="gene ID" value="PSU_v2.g17601"/>
</dbReference>